<dbReference type="Gene3D" id="3.40.50.300">
    <property type="entry name" value="P-loop containing nucleotide triphosphate hydrolases"/>
    <property type="match status" value="1"/>
</dbReference>
<dbReference type="GO" id="GO:0051603">
    <property type="term" value="P:proteolysis involved in protein catabolic process"/>
    <property type="evidence" value="ECO:0007669"/>
    <property type="project" value="TreeGrafter"/>
</dbReference>
<protein>
    <submittedName>
        <fullName evidence="2">ATP-dependent protease atpase</fullName>
    </submittedName>
</protein>
<dbReference type="Gene3D" id="1.10.8.10">
    <property type="entry name" value="DNA helicase RuvA subunit, C-terminal domain"/>
    <property type="match status" value="1"/>
</dbReference>
<dbReference type="SMART" id="SM00382">
    <property type="entry name" value="AAA"/>
    <property type="match status" value="1"/>
</dbReference>
<dbReference type="InterPro" id="IPR003959">
    <property type="entry name" value="ATPase_AAA_core"/>
</dbReference>
<proteinExistence type="predicted"/>
<keyword evidence="3" id="KW-1185">Reference proteome</keyword>
<reference evidence="2 3" key="1">
    <citation type="journal article" date="2018" name="Sci. Rep.">
        <title>Raphidocelis subcapitata (=Pseudokirchneriella subcapitata) provides an insight into genome evolution and environmental adaptations in the Sphaeropleales.</title>
        <authorList>
            <person name="Suzuki S."/>
            <person name="Yamaguchi H."/>
            <person name="Nakajima N."/>
            <person name="Kawachi M."/>
        </authorList>
    </citation>
    <scope>NUCLEOTIDE SEQUENCE [LARGE SCALE GENOMIC DNA]</scope>
    <source>
        <strain evidence="2 3">NIES-35</strain>
    </source>
</reference>
<name>A0A2V0NMM1_9CHLO</name>
<dbReference type="AlphaFoldDB" id="A0A2V0NMM1"/>
<dbReference type="SUPFAM" id="SSF52540">
    <property type="entry name" value="P-loop containing nucleoside triphosphate hydrolases"/>
    <property type="match status" value="1"/>
</dbReference>
<evidence type="ECO:0000259" key="1">
    <source>
        <dbReference type="SMART" id="SM00382"/>
    </source>
</evidence>
<dbReference type="PANTHER" id="PTHR48102">
    <property type="entry name" value="ATP-DEPENDENT CLP PROTEASE ATP-BINDING SUBUNIT CLPX-LIKE, MITOCHONDRIAL-RELATED"/>
    <property type="match status" value="1"/>
</dbReference>
<keyword evidence="2" id="KW-0378">Hydrolase</keyword>
<dbReference type="OrthoDB" id="1721884at2759"/>
<dbReference type="InterPro" id="IPR027417">
    <property type="entry name" value="P-loop_NTPase"/>
</dbReference>
<dbReference type="Proteomes" id="UP000247498">
    <property type="component" value="Unassembled WGS sequence"/>
</dbReference>
<dbReference type="STRING" id="307507.A0A2V0NMM1"/>
<dbReference type="GO" id="GO:0008233">
    <property type="term" value="F:peptidase activity"/>
    <property type="evidence" value="ECO:0007669"/>
    <property type="project" value="UniProtKB-KW"/>
</dbReference>
<comment type="caution">
    <text evidence="2">The sequence shown here is derived from an EMBL/GenBank/DDBJ whole genome shotgun (WGS) entry which is preliminary data.</text>
</comment>
<organism evidence="2 3">
    <name type="scientific">Raphidocelis subcapitata</name>
    <dbReference type="NCBI Taxonomy" id="307507"/>
    <lineage>
        <taxon>Eukaryota</taxon>
        <taxon>Viridiplantae</taxon>
        <taxon>Chlorophyta</taxon>
        <taxon>core chlorophytes</taxon>
        <taxon>Chlorophyceae</taxon>
        <taxon>CS clade</taxon>
        <taxon>Sphaeropleales</taxon>
        <taxon>Selenastraceae</taxon>
        <taxon>Raphidocelis</taxon>
    </lineage>
</organism>
<dbReference type="InterPro" id="IPR050052">
    <property type="entry name" value="ATP-dep_Clp_protease_ClpX"/>
</dbReference>
<dbReference type="GO" id="GO:0009376">
    <property type="term" value="C:HslUV protease complex"/>
    <property type="evidence" value="ECO:0007669"/>
    <property type="project" value="TreeGrafter"/>
</dbReference>
<dbReference type="Pfam" id="PF07724">
    <property type="entry name" value="AAA_2"/>
    <property type="match status" value="1"/>
</dbReference>
<evidence type="ECO:0000313" key="3">
    <source>
        <dbReference type="Proteomes" id="UP000247498"/>
    </source>
</evidence>
<keyword evidence="2" id="KW-0645">Protease</keyword>
<dbReference type="InterPro" id="IPR003593">
    <property type="entry name" value="AAA+_ATPase"/>
</dbReference>
<evidence type="ECO:0000313" key="2">
    <source>
        <dbReference type="EMBL" id="GBF88761.1"/>
    </source>
</evidence>
<dbReference type="InParanoid" id="A0A2V0NMM1"/>
<dbReference type="GO" id="GO:0005524">
    <property type="term" value="F:ATP binding"/>
    <property type="evidence" value="ECO:0007669"/>
    <property type="project" value="InterPro"/>
</dbReference>
<feature type="domain" description="AAA+ ATPase" evidence="1">
    <location>
        <begin position="149"/>
        <end position="298"/>
    </location>
</feature>
<sequence>MRRAGARVLRRALVGGPPARQCEAEAAAAIAGAASQPSSAAAWGAAAVPASACGWAGAAGRSFSTAAAATEPGGDAGGGLAGDALAAEALLAALAQEDCASNLTPTAVVEWLGRFIVGQEDAKRAVAVAFRNRWRRHRVQPLELRENISPKNILMIGPTGCGKTEIARRLAQLADAPFVKVEATKFTEVGFHGRDVDSIIRDLVEAAAALVRGKLRARAAAKEAVMREALRAAQEDGIVFIDEIDKIVTPAGTLRHGTDPSSEGVQRDLLPIIEGSSVSTKHGTVRRGGGVLEPLAFF</sequence>
<dbReference type="EMBL" id="BDRX01000006">
    <property type="protein sequence ID" value="GBF88761.1"/>
    <property type="molecule type" value="Genomic_DNA"/>
</dbReference>
<accession>A0A2V0NMM1</accession>
<dbReference type="PANTHER" id="PTHR48102:SF3">
    <property type="entry name" value="ATP-DEPENDENT PROTEASE ATPASE SUBUNIT HSLU"/>
    <property type="match status" value="1"/>
</dbReference>
<gene>
    <name evidence="2" type="ORF">Rsub_01662</name>
</gene>
<dbReference type="GO" id="GO:0016887">
    <property type="term" value="F:ATP hydrolysis activity"/>
    <property type="evidence" value="ECO:0007669"/>
    <property type="project" value="InterPro"/>
</dbReference>